<feature type="region of interest" description="Disordered" evidence="6">
    <location>
        <begin position="471"/>
        <end position="493"/>
    </location>
</feature>
<comment type="caution">
    <text evidence="10">The sequence shown here is derived from an EMBL/GenBank/DDBJ whole genome shotgun (WGS) entry which is preliminary data.</text>
</comment>
<evidence type="ECO:0000313" key="10">
    <source>
        <dbReference type="EMBL" id="CDH49127.1"/>
    </source>
</evidence>
<keyword evidence="2 7" id="KW-0812">Transmembrane</keyword>
<accession>A0A068RHL5</accession>
<feature type="transmembrane region" description="Helical" evidence="7">
    <location>
        <begin position="342"/>
        <end position="361"/>
    </location>
</feature>
<keyword evidence="11" id="KW-1185">Reference proteome</keyword>
<dbReference type="EMBL" id="CBTN010000002">
    <property type="protein sequence ID" value="CDH49127.1"/>
    <property type="molecule type" value="Genomic_DNA"/>
</dbReference>
<feature type="chain" id="PRO_5001652599" description="Ima1 N-terminal domain-containing protein" evidence="8">
    <location>
        <begin position="28"/>
        <end position="509"/>
    </location>
</feature>
<evidence type="ECO:0000256" key="1">
    <source>
        <dbReference type="ARBA" id="ARBA00004473"/>
    </source>
</evidence>
<evidence type="ECO:0000256" key="8">
    <source>
        <dbReference type="SAM" id="SignalP"/>
    </source>
</evidence>
<dbReference type="GO" id="GO:0034992">
    <property type="term" value="C:microtubule organizing center attachment site"/>
    <property type="evidence" value="ECO:0007669"/>
    <property type="project" value="TreeGrafter"/>
</dbReference>
<dbReference type="InterPro" id="IPR018617">
    <property type="entry name" value="Ima1_N"/>
</dbReference>
<dbReference type="PANTHER" id="PTHR28538:SF1">
    <property type="entry name" value="INTEGRAL INNER NUCLEAR MEMBRANE PROTEIN IMA1"/>
    <property type="match status" value="1"/>
</dbReference>
<proteinExistence type="predicted"/>
<dbReference type="VEuPathDB" id="FungiDB:LCOR_00886.1"/>
<dbReference type="STRING" id="1263082.A0A068RHL5"/>
<dbReference type="GO" id="GO:0044732">
    <property type="term" value="C:mitotic spindle pole body"/>
    <property type="evidence" value="ECO:0007669"/>
    <property type="project" value="TreeGrafter"/>
</dbReference>
<evidence type="ECO:0000256" key="3">
    <source>
        <dbReference type="ARBA" id="ARBA00022989"/>
    </source>
</evidence>
<feature type="compositionally biased region" description="Polar residues" evidence="6">
    <location>
        <begin position="476"/>
        <end position="487"/>
    </location>
</feature>
<dbReference type="GO" id="GO:0071765">
    <property type="term" value="P:nuclear inner membrane organization"/>
    <property type="evidence" value="ECO:0007669"/>
    <property type="project" value="InterPro"/>
</dbReference>
<evidence type="ECO:0000313" key="11">
    <source>
        <dbReference type="Proteomes" id="UP000027586"/>
    </source>
</evidence>
<sequence>MATSRPSWRTSLLGILGFIDLPVKVNCWYCNQDTCLVPGSRQTERYWHCNICENTNIRDEHGEIVDSVPVMFDASLNRPITPVQTSTRSTSTPSSSRMLCENCQKNQSLIYQIMSDYIRDENDPEYDFYVRTADDYQRSLHEKYPLCDDCQAKVDGIVAEQKAILQQRRFNEKLTRSMTTKAPRKPSFYEYISRGSLWVLLHVVFLFICVAAYRFPPTRSELTNVYSDLATRWHDIIAATVAMTAHWKSRYSWDSAIVAMVHDSISQVTSALTTMIQWLFRLTICFCYNDVDIIECSWNISNISPLMVLFFALSFLWMDWHYRASKTFFEPFRIKRWSLYKLAQRILYVWRLGFLGVLAYADDRWLHMTAYVTLIAYPLILVTSMFVVKVASSRWPLKRVGSRGTLHTLKKTYSDLHNFAADRVTKIGKESLEAARYTPPNSGQESFDNDNEEDDEVVAAVKRAIDSKREKYNLRARSSTTQKPTSHSYDDNDVEGLAAGLLKMDFNKA</sequence>
<keyword evidence="8" id="KW-0732">Signal</keyword>
<dbReference type="AlphaFoldDB" id="A0A068RHL5"/>
<comment type="subcellular location">
    <subcellularLocation>
        <location evidence="1">Nucleus inner membrane</location>
        <topology evidence="1">Multi-pass membrane protein</topology>
    </subcellularLocation>
</comment>
<keyword evidence="4 7" id="KW-0472">Membrane</keyword>
<name>A0A068RHL5_9FUNG</name>
<keyword evidence="5" id="KW-0539">Nucleus</keyword>
<evidence type="ECO:0000256" key="2">
    <source>
        <dbReference type="ARBA" id="ARBA00022692"/>
    </source>
</evidence>
<organism evidence="10 11">
    <name type="scientific">Lichtheimia corymbifera JMRC:FSU:9682</name>
    <dbReference type="NCBI Taxonomy" id="1263082"/>
    <lineage>
        <taxon>Eukaryota</taxon>
        <taxon>Fungi</taxon>
        <taxon>Fungi incertae sedis</taxon>
        <taxon>Mucoromycota</taxon>
        <taxon>Mucoromycotina</taxon>
        <taxon>Mucoromycetes</taxon>
        <taxon>Mucorales</taxon>
        <taxon>Lichtheimiaceae</taxon>
        <taxon>Lichtheimia</taxon>
    </lineage>
</organism>
<feature type="domain" description="Ima1 N-terminal" evidence="9">
    <location>
        <begin position="25"/>
        <end position="154"/>
    </location>
</feature>
<feature type="region of interest" description="Disordered" evidence="6">
    <location>
        <begin position="435"/>
        <end position="454"/>
    </location>
</feature>
<evidence type="ECO:0000256" key="7">
    <source>
        <dbReference type="SAM" id="Phobius"/>
    </source>
</evidence>
<evidence type="ECO:0000256" key="6">
    <source>
        <dbReference type="SAM" id="MobiDB-lite"/>
    </source>
</evidence>
<feature type="transmembrane region" description="Helical" evidence="7">
    <location>
        <begin position="367"/>
        <end position="388"/>
    </location>
</feature>
<dbReference type="GO" id="GO:0034506">
    <property type="term" value="C:chromosome, centromeric core domain"/>
    <property type="evidence" value="ECO:0007669"/>
    <property type="project" value="TreeGrafter"/>
</dbReference>
<feature type="signal peptide" evidence="8">
    <location>
        <begin position="1"/>
        <end position="27"/>
    </location>
</feature>
<protein>
    <recommendedName>
        <fullName evidence="9">Ima1 N-terminal domain-containing protein</fullName>
    </recommendedName>
</protein>
<evidence type="ECO:0000259" key="9">
    <source>
        <dbReference type="Pfam" id="PF09779"/>
    </source>
</evidence>
<dbReference type="OrthoDB" id="5966927at2759"/>
<dbReference type="InterPro" id="IPR042321">
    <property type="entry name" value="Ima1"/>
</dbReference>
<evidence type="ECO:0000256" key="4">
    <source>
        <dbReference type="ARBA" id="ARBA00023136"/>
    </source>
</evidence>
<keyword evidence="3 7" id="KW-1133">Transmembrane helix</keyword>
<gene>
    <name evidence="10" type="ORF">LCOR_00886.1</name>
</gene>
<dbReference type="PANTHER" id="PTHR28538">
    <property type="entry name" value="INTEGRAL INNER NUCLEAR MEMBRANE PROTEIN IMA1"/>
    <property type="match status" value="1"/>
</dbReference>
<feature type="transmembrane region" description="Helical" evidence="7">
    <location>
        <begin position="195"/>
        <end position="215"/>
    </location>
</feature>
<dbReference type="Pfam" id="PF09779">
    <property type="entry name" value="Ima1_N"/>
    <property type="match status" value="1"/>
</dbReference>
<reference evidence="10" key="1">
    <citation type="submission" date="2013-08" db="EMBL/GenBank/DDBJ databases">
        <title>Gene expansion shapes genome architecture in the human pathogen Lichtheimia corymbifera: an evolutionary genomics analysis in the ancient terrestrial Mucorales (Mucoromycotina).</title>
        <authorList>
            <person name="Schwartze V.U."/>
            <person name="Winter S."/>
            <person name="Shelest E."/>
            <person name="Marcet-Houben M."/>
            <person name="Horn F."/>
            <person name="Wehner S."/>
            <person name="Hoffmann K."/>
            <person name="Riege K."/>
            <person name="Sammeth M."/>
            <person name="Nowrousian M."/>
            <person name="Valiante V."/>
            <person name="Linde J."/>
            <person name="Jacobsen I.D."/>
            <person name="Marz M."/>
            <person name="Brakhage A.A."/>
            <person name="Gabaldon T."/>
            <person name="Bocker S."/>
            <person name="Voigt K."/>
        </authorList>
    </citation>
    <scope>NUCLEOTIDE SEQUENCE [LARGE SCALE GENOMIC DNA]</scope>
    <source>
        <strain evidence="10">FSU 9682</strain>
    </source>
</reference>
<feature type="transmembrane region" description="Helical" evidence="7">
    <location>
        <begin position="303"/>
        <end position="322"/>
    </location>
</feature>
<dbReference type="GO" id="GO:0005637">
    <property type="term" value="C:nuclear inner membrane"/>
    <property type="evidence" value="ECO:0007669"/>
    <property type="project" value="UniProtKB-SubCell"/>
</dbReference>
<evidence type="ECO:0000256" key="5">
    <source>
        <dbReference type="ARBA" id="ARBA00023242"/>
    </source>
</evidence>
<dbReference type="Proteomes" id="UP000027586">
    <property type="component" value="Unassembled WGS sequence"/>
</dbReference>